<gene>
    <name evidence="5" type="ORF">BB560_003974</name>
</gene>
<dbReference type="Proteomes" id="UP000245609">
    <property type="component" value="Unassembled WGS sequence"/>
</dbReference>
<evidence type="ECO:0000256" key="1">
    <source>
        <dbReference type="ARBA" id="ARBA00008943"/>
    </source>
</evidence>
<evidence type="ECO:0000259" key="4">
    <source>
        <dbReference type="PROSITE" id="PS50275"/>
    </source>
</evidence>
<dbReference type="Gene3D" id="3.60.10.10">
    <property type="entry name" value="Endonuclease/exonuclease/phosphatase"/>
    <property type="match status" value="1"/>
</dbReference>
<dbReference type="SUPFAM" id="SSF56219">
    <property type="entry name" value="DNase I-like"/>
    <property type="match status" value="1"/>
</dbReference>
<evidence type="ECO:0000313" key="5">
    <source>
        <dbReference type="EMBL" id="PVV01603.1"/>
    </source>
</evidence>
<dbReference type="GO" id="GO:0005783">
    <property type="term" value="C:endoplasmic reticulum"/>
    <property type="evidence" value="ECO:0007669"/>
    <property type="project" value="TreeGrafter"/>
</dbReference>
<comment type="similarity">
    <text evidence="2">In the central section; belongs to the inositol 1,4,5-trisphosphate 5-phosphatase family.</text>
</comment>
<dbReference type="Pfam" id="PF22669">
    <property type="entry name" value="Exo_endo_phos2"/>
    <property type="match status" value="1"/>
</dbReference>
<dbReference type="AlphaFoldDB" id="A0A2T9ZAH7"/>
<dbReference type="EC" id="3.1.3.36" evidence="3"/>
<dbReference type="PANTHER" id="PTHR45662:SF2">
    <property type="entry name" value="PHOSPHATIDYLINOSITOL-3-PHOSPHATASE SAC1"/>
    <property type="match status" value="1"/>
</dbReference>
<dbReference type="InterPro" id="IPR000300">
    <property type="entry name" value="IPPc"/>
</dbReference>
<name>A0A2T9ZAH7_9FUNG</name>
<comment type="caution">
    <text evidence="5">The sequence shown here is derived from an EMBL/GenBank/DDBJ whole genome shotgun (WGS) entry which is preliminary data.</text>
</comment>
<dbReference type="GO" id="GO:0043812">
    <property type="term" value="F:phosphatidylinositol-4-phosphate phosphatase activity"/>
    <property type="evidence" value="ECO:0007669"/>
    <property type="project" value="TreeGrafter"/>
</dbReference>
<dbReference type="OrthoDB" id="405996at2759"/>
<dbReference type="Pfam" id="PF02383">
    <property type="entry name" value="Syja_N"/>
    <property type="match status" value="1"/>
</dbReference>
<dbReference type="PROSITE" id="PS50275">
    <property type="entry name" value="SAC"/>
    <property type="match status" value="1"/>
</dbReference>
<sequence>MQRFLVFTSETPRAIGIVPLYQEGLPDSEKNHQFLSISLESISNQKILVSIRLLDIYSNLDFFERLDIDPIYGIAGIIYDEQEVYLSLVSDADPIQNSVNEIFRVTKIRLLSLLTGDFDYNSTDFPYDQYSDSENEFYAPKVDNSYLGPYSMYNVKKKTSFYRNYNVRSFKLISYLEKANLYFSQTYDLTKSQQEQELDKLSNIFDPSSPESEQTNFWHLQRFKRNRFRWNNFMLESFIQFQRRMSFSEYTLFQKRKYILNLIQGYVGCYESYTRANYSDNAPISYMMISRLSASRIGARFLTRGIDDYGNVANSAETEVVVSSGNRWSLSYVIIRGSIPLFWTQQGIQIGSHKAELTRSIDASVPAAKRHFSELITHYGMVHIINLVKALAYEGTTVPKSFLNSIDSGNSFGELELGIAYDVLTKKLNLHELIGFTAFDYHQKVKGGQFDNISSLMNCIAPVMNRQRIFMKKMNSDGLFSVESWQYGVFRVNCLDCLDRTNVVQSEIAVAVLYTTLFERFSAEMQLNAGEINSVLRQLFVESGNALSKLYTGTSALKTTVTSTGKSGLSGFLSDASKTIGRFVQSSFNDKNKQDIIDTVVGNKQESSQSRRFFYYDPNFDEFKKCLSARMAKSTRTENIRFFSTTFNAGGQGCSNRGMESWFGDAIRTKANVIMISMQEVVNLSVSSVISADTKNRIVWTDMILRFLNASRDPSFDEYVLVASEQLAGFTFDRRCRRADKKRESS</sequence>
<feature type="domain" description="SAC" evidence="4">
    <location>
        <begin position="172"/>
        <end position="553"/>
    </location>
</feature>
<evidence type="ECO:0000256" key="3">
    <source>
        <dbReference type="ARBA" id="ARBA00013044"/>
    </source>
</evidence>
<dbReference type="STRING" id="133381.A0A2T9ZAH7"/>
<dbReference type="InterPro" id="IPR036691">
    <property type="entry name" value="Endo/exonu/phosph_ase_sf"/>
</dbReference>
<reference evidence="5 6" key="1">
    <citation type="journal article" date="2018" name="MBio">
        <title>Comparative Genomics Reveals the Core Gene Toolbox for the Fungus-Insect Symbiosis.</title>
        <authorList>
            <person name="Wang Y."/>
            <person name="Stata M."/>
            <person name="Wang W."/>
            <person name="Stajich J.E."/>
            <person name="White M.M."/>
            <person name="Moncalvo J.M."/>
        </authorList>
    </citation>
    <scope>NUCLEOTIDE SEQUENCE [LARGE SCALE GENOMIC DNA]</scope>
    <source>
        <strain evidence="5 6">SC-DP-2</strain>
    </source>
</reference>
<dbReference type="GO" id="GO:0046856">
    <property type="term" value="P:phosphatidylinositol dephosphorylation"/>
    <property type="evidence" value="ECO:0007669"/>
    <property type="project" value="InterPro"/>
</dbReference>
<dbReference type="GO" id="GO:0004439">
    <property type="term" value="F:phosphatidylinositol-4,5-bisphosphate 5-phosphatase activity"/>
    <property type="evidence" value="ECO:0007669"/>
    <property type="project" value="UniProtKB-EC"/>
</dbReference>
<keyword evidence="6" id="KW-1185">Reference proteome</keyword>
<comment type="similarity">
    <text evidence="1">Belongs to the synaptojanin family.</text>
</comment>
<evidence type="ECO:0000313" key="6">
    <source>
        <dbReference type="Proteomes" id="UP000245609"/>
    </source>
</evidence>
<evidence type="ECO:0000256" key="2">
    <source>
        <dbReference type="ARBA" id="ARBA00009678"/>
    </source>
</evidence>
<organism evidence="5 6">
    <name type="scientific">Smittium megazygosporum</name>
    <dbReference type="NCBI Taxonomy" id="133381"/>
    <lineage>
        <taxon>Eukaryota</taxon>
        <taxon>Fungi</taxon>
        <taxon>Fungi incertae sedis</taxon>
        <taxon>Zoopagomycota</taxon>
        <taxon>Kickxellomycotina</taxon>
        <taxon>Harpellomycetes</taxon>
        <taxon>Harpellales</taxon>
        <taxon>Legeriomycetaceae</taxon>
        <taxon>Smittium</taxon>
    </lineage>
</organism>
<accession>A0A2T9ZAH7</accession>
<dbReference type="PANTHER" id="PTHR45662">
    <property type="entry name" value="PHOSPHATIDYLINOSITIDE PHOSPHATASE SAC1"/>
    <property type="match status" value="1"/>
</dbReference>
<proteinExistence type="inferred from homology"/>
<dbReference type="InterPro" id="IPR002013">
    <property type="entry name" value="SAC_dom"/>
</dbReference>
<dbReference type="EMBL" id="MBFS01000947">
    <property type="protein sequence ID" value="PVV01603.1"/>
    <property type="molecule type" value="Genomic_DNA"/>
</dbReference>
<protein>
    <recommendedName>
        <fullName evidence="3">phosphoinositide 5-phosphatase</fullName>
        <ecNumber evidence="3">3.1.3.36</ecNumber>
    </recommendedName>
</protein>